<evidence type="ECO:0000313" key="5">
    <source>
        <dbReference type="Proteomes" id="UP001359559"/>
    </source>
</evidence>
<reference evidence="4 5" key="1">
    <citation type="submission" date="2024-01" db="EMBL/GenBank/DDBJ databases">
        <title>The genomes of 5 underutilized Papilionoideae crops provide insights into root nodulation and disease resistance.</title>
        <authorList>
            <person name="Yuan L."/>
        </authorList>
    </citation>
    <scope>NUCLEOTIDE SEQUENCE [LARGE SCALE GENOMIC DNA]</scope>
    <source>
        <strain evidence="4">LY-2023</strain>
        <tissue evidence="4">Leaf</tissue>
    </source>
</reference>
<dbReference type="Proteomes" id="UP001359559">
    <property type="component" value="Unassembled WGS sequence"/>
</dbReference>
<proteinExistence type="inferred from homology"/>
<dbReference type="AlphaFoldDB" id="A0AAN9P6Q1"/>
<feature type="region of interest" description="Disordered" evidence="2">
    <location>
        <begin position="1"/>
        <end position="38"/>
    </location>
</feature>
<dbReference type="EMBL" id="JAYKXN010000005">
    <property type="protein sequence ID" value="KAK7286579.1"/>
    <property type="molecule type" value="Genomic_DNA"/>
</dbReference>
<feature type="domain" description="LOB" evidence="3">
    <location>
        <begin position="38"/>
        <end position="140"/>
    </location>
</feature>
<evidence type="ECO:0000259" key="3">
    <source>
        <dbReference type="PROSITE" id="PS50891"/>
    </source>
</evidence>
<dbReference type="PANTHER" id="PTHR31529:SF12">
    <property type="entry name" value="LOB DOMAIN-CONTAINING PROTEIN 20"/>
    <property type="match status" value="1"/>
</dbReference>
<gene>
    <name evidence="4" type="ORF">RJT34_21667</name>
</gene>
<dbReference type="GO" id="GO:0009755">
    <property type="term" value="P:hormone-mediated signaling pathway"/>
    <property type="evidence" value="ECO:0007669"/>
    <property type="project" value="TreeGrafter"/>
</dbReference>
<dbReference type="PANTHER" id="PTHR31529">
    <property type="entry name" value="LOB DOMAIN CONTAINING PROTEIN"/>
    <property type="match status" value="1"/>
</dbReference>
<feature type="region of interest" description="Disordered" evidence="2">
    <location>
        <begin position="200"/>
        <end position="238"/>
    </location>
</feature>
<dbReference type="Pfam" id="PF03195">
    <property type="entry name" value="LOB"/>
    <property type="match status" value="1"/>
</dbReference>
<protein>
    <recommendedName>
        <fullName evidence="3">LOB domain-containing protein</fullName>
    </recommendedName>
</protein>
<accession>A0AAN9P6Q1</accession>
<dbReference type="PROSITE" id="PS50891">
    <property type="entry name" value="LOB"/>
    <property type="match status" value="1"/>
</dbReference>
<evidence type="ECO:0000313" key="4">
    <source>
        <dbReference type="EMBL" id="KAK7286579.1"/>
    </source>
</evidence>
<comment type="similarity">
    <text evidence="1">Belongs to the LOB domain-containing protein family.</text>
</comment>
<comment type="caution">
    <text evidence="4">The sequence shown here is derived from an EMBL/GenBank/DDBJ whole genome shotgun (WGS) entry which is preliminary data.</text>
</comment>
<organism evidence="4 5">
    <name type="scientific">Clitoria ternatea</name>
    <name type="common">Butterfly pea</name>
    <dbReference type="NCBI Taxonomy" id="43366"/>
    <lineage>
        <taxon>Eukaryota</taxon>
        <taxon>Viridiplantae</taxon>
        <taxon>Streptophyta</taxon>
        <taxon>Embryophyta</taxon>
        <taxon>Tracheophyta</taxon>
        <taxon>Spermatophyta</taxon>
        <taxon>Magnoliopsida</taxon>
        <taxon>eudicotyledons</taxon>
        <taxon>Gunneridae</taxon>
        <taxon>Pentapetalae</taxon>
        <taxon>rosids</taxon>
        <taxon>fabids</taxon>
        <taxon>Fabales</taxon>
        <taxon>Fabaceae</taxon>
        <taxon>Papilionoideae</taxon>
        <taxon>50 kb inversion clade</taxon>
        <taxon>NPAAA clade</taxon>
        <taxon>indigoferoid/millettioid clade</taxon>
        <taxon>Phaseoleae</taxon>
        <taxon>Clitoria</taxon>
    </lineage>
</organism>
<dbReference type="GO" id="GO:0005634">
    <property type="term" value="C:nucleus"/>
    <property type="evidence" value="ECO:0007669"/>
    <property type="project" value="TreeGrafter"/>
</dbReference>
<name>A0AAN9P6Q1_CLITE</name>
<evidence type="ECO:0000256" key="1">
    <source>
        <dbReference type="ARBA" id="ARBA00005474"/>
    </source>
</evidence>
<sequence length="238" mass="26005">MADQAHVGGDDGASAVTLRRKGTASKRASVPSATAPSPPCGACKFLRRKCLNGCIFAPYFGSDQGAARFAAVHKVFGASNVSKLLLHIPTDRRHEAVVTISYEAQARLADPVYGCVSTILALQQQVASLQGELAMVQDQVINSRFAYASVLQNTQQQQQQLNMMNVTMQQPAYSNNNSSTSCTNLMNMRCFNPFDLTTETAPSSHSFDPIRLSQDEEDDEEESRIPQVFNNDIALNRQ</sequence>
<dbReference type="InterPro" id="IPR004883">
    <property type="entry name" value="LOB"/>
</dbReference>
<dbReference type="GO" id="GO:0045893">
    <property type="term" value="P:positive regulation of DNA-templated transcription"/>
    <property type="evidence" value="ECO:0007669"/>
    <property type="project" value="TreeGrafter"/>
</dbReference>
<keyword evidence="5" id="KW-1185">Reference proteome</keyword>
<evidence type="ECO:0000256" key="2">
    <source>
        <dbReference type="SAM" id="MobiDB-lite"/>
    </source>
</evidence>